<dbReference type="AlphaFoldDB" id="A0A2C5X8M3"/>
<comment type="caution">
    <text evidence="2">The sequence shown here is derived from an EMBL/GenBank/DDBJ whole genome shotgun (WGS) entry which is preliminary data.</text>
</comment>
<feature type="region of interest" description="Disordered" evidence="1">
    <location>
        <begin position="151"/>
        <end position="253"/>
    </location>
</feature>
<feature type="compositionally biased region" description="Polar residues" evidence="1">
    <location>
        <begin position="559"/>
        <end position="569"/>
    </location>
</feature>
<feature type="compositionally biased region" description="Polar residues" evidence="1">
    <location>
        <begin position="31"/>
        <end position="45"/>
    </location>
</feature>
<feature type="compositionally biased region" description="Low complexity" evidence="1">
    <location>
        <begin position="404"/>
        <end position="416"/>
    </location>
</feature>
<dbReference type="EMBL" id="NJET01000103">
    <property type="protein sequence ID" value="PHH61449.1"/>
    <property type="molecule type" value="Genomic_DNA"/>
</dbReference>
<feature type="compositionally biased region" description="Basic and acidic residues" evidence="1">
    <location>
        <begin position="205"/>
        <end position="239"/>
    </location>
</feature>
<sequence>MAADAKPRPSRSNSFQRMLQLEKQYMLERLQANNSELPSPASPSMSARQPNSPPASPRRSSFQARYADVHVPMSSEGDRHHAVHPSPSPIRRPAPLVIRTDSTWSPQSETALEQQLSMGHAPVMTPSHTDISSPGKVVAFEFPPQEMDQRSICVSPSWEAHGRRKKEKKMMEKQKHEAAKANEGRVRRGRLSKPPPPTVAAAPRSTKDTKAESNEPRGRQKERSSDQADDKRGSKDGMAPRKTRSRSSSFVSLMRAPFEFRRSSADSSEPEFIGGIKLELERHVASENMLQGAQRGIDLENQSRFQDSKAKKRWSSPLKSPPPARSLIDSQDPTRRAYPPITRHAKAAKTRSLISPTAPTAPDMSKIDKWRARVGLRPASRSTVRTPEPDSPLANDSKPRGGRTAATTTLPQITTASGGLSTPLHTPTTPATKSATDDKDAAEGNAKRPSHVTFAYSPRPTARTGENKTEKDLNNNESIQSSSDGRSGPSTGYQTAPSTPPPDPPNRSPERHPLKMHGVVASGSGSGSAETPQIPVPVTSPEPSMPESMTPKQKEKATISDTVSNSSLTPKAAPTPAFKISAANGSRDSMQRLGPTFIRKPTSMQYHPTTQVLSPTTRNMPFSSSEESSEELHSPSPPSTPATSRAESEKGLYLPNSFTPTPVNGSPSNSIKGADMTDEEDQCDVQAAAEKVLASLSQAAATSMANQRRGKTESFLIPEKALLPVHRTQASRSQVRGSTLAFATRVSAPQSRDQSPKPAPAAYLEEARRMPPNMPHNRASRQRLGPPASFVLPRNMSSPTMLSESSRSSDTIGRSGQHTSTASLGQQEKDPLAKVFVECCSCKFYHDMPSNLYEAMANPEGVLSGRDTLGYSGSISMTIKCPWCKHEMSTRCCAGLAAMVYVKERLH</sequence>
<organism evidence="2 3">
    <name type="scientific">Ophiocordyceps australis</name>
    <dbReference type="NCBI Taxonomy" id="1399860"/>
    <lineage>
        <taxon>Eukaryota</taxon>
        <taxon>Fungi</taxon>
        <taxon>Dikarya</taxon>
        <taxon>Ascomycota</taxon>
        <taxon>Pezizomycotina</taxon>
        <taxon>Sordariomycetes</taxon>
        <taxon>Hypocreomycetidae</taxon>
        <taxon>Hypocreales</taxon>
        <taxon>Ophiocordycipitaceae</taxon>
        <taxon>Ophiocordyceps</taxon>
    </lineage>
</organism>
<name>A0A2C5X8M3_9HYPO</name>
<evidence type="ECO:0000313" key="2">
    <source>
        <dbReference type="EMBL" id="PHH61449.1"/>
    </source>
</evidence>
<gene>
    <name evidence="2" type="ORF">CDD81_357</name>
</gene>
<dbReference type="Proteomes" id="UP000226192">
    <property type="component" value="Unassembled WGS sequence"/>
</dbReference>
<feature type="compositionally biased region" description="Pro residues" evidence="1">
    <location>
        <begin position="534"/>
        <end position="544"/>
    </location>
</feature>
<feature type="compositionally biased region" description="Polar residues" evidence="1">
    <location>
        <begin position="795"/>
        <end position="826"/>
    </location>
</feature>
<evidence type="ECO:0000256" key="1">
    <source>
        <dbReference type="SAM" id="MobiDB-lite"/>
    </source>
</evidence>
<proteinExistence type="predicted"/>
<evidence type="ECO:0000313" key="3">
    <source>
        <dbReference type="Proteomes" id="UP000226192"/>
    </source>
</evidence>
<feature type="compositionally biased region" description="Low complexity" evidence="1">
    <location>
        <begin position="518"/>
        <end position="529"/>
    </location>
</feature>
<feature type="compositionally biased region" description="Polar residues" evidence="1">
    <location>
        <begin position="475"/>
        <end position="496"/>
    </location>
</feature>
<reference evidence="2 3" key="1">
    <citation type="submission" date="2017-06" db="EMBL/GenBank/DDBJ databases">
        <title>Ant-infecting Ophiocordyceps genomes reveal a high diversity of potential behavioral manipulation genes and a possible major role for enterotoxins.</title>
        <authorList>
            <person name="De Bekker C."/>
            <person name="Evans H.C."/>
            <person name="Brachmann A."/>
            <person name="Hughes D.P."/>
        </authorList>
    </citation>
    <scope>NUCLEOTIDE SEQUENCE [LARGE SCALE GENOMIC DNA]</scope>
    <source>
        <strain evidence="2 3">Map64</strain>
    </source>
</reference>
<accession>A0A2C5X8M3</accession>
<feature type="region of interest" description="Disordered" evidence="1">
    <location>
        <begin position="768"/>
        <end position="827"/>
    </location>
</feature>
<feature type="compositionally biased region" description="Polar residues" evidence="1">
    <location>
        <begin position="656"/>
        <end position="671"/>
    </location>
</feature>
<feature type="compositionally biased region" description="Polar residues" evidence="1">
    <location>
        <begin position="602"/>
        <end position="620"/>
    </location>
</feature>
<feature type="region of interest" description="Disordered" evidence="1">
    <location>
        <begin position="27"/>
        <end position="94"/>
    </location>
</feature>
<feature type="region of interest" description="Disordered" evidence="1">
    <location>
        <begin position="293"/>
        <end position="684"/>
    </location>
</feature>
<feature type="compositionally biased region" description="Basic and acidic residues" evidence="1">
    <location>
        <begin position="435"/>
        <end position="446"/>
    </location>
</feature>
<feature type="compositionally biased region" description="Pro residues" evidence="1">
    <location>
        <begin position="498"/>
        <end position="507"/>
    </location>
</feature>
<feature type="compositionally biased region" description="Basic and acidic residues" evidence="1">
    <location>
        <begin position="465"/>
        <end position="474"/>
    </location>
</feature>
<feature type="compositionally biased region" description="Basic and acidic residues" evidence="1">
    <location>
        <begin position="169"/>
        <end position="186"/>
    </location>
</feature>
<dbReference type="OrthoDB" id="5386674at2759"/>
<dbReference type="STRING" id="1399860.A0A2C5X8M3"/>
<protein>
    <submittedName>
        <fullName evidence="2">Uncharacterized protein</fullName>
    </submittedName>
</protein>
<keyword evidence="3" id="KW-1185">Reference proteome</keyword>